<keyword evidence="2" id="KW-1185">Reference proteome</keyword>
<dbReference type="AlphaFoldDB" id="A0A7W6P067"/>
<gene>
    <name evidence="1" type="ORF">GGQ66_001564</name>
</gene>
<name>A0A7W6P067_9HYPH</name>
<dbReference type="EMBL" id="JACIDU010000005">
    <property type="protein sequence ID" value="MBB4103009.1"/>
    <property type="molecule type" value="Genomic_DNA"/>
</dbReference>
<evidence type="ECO:0000313" key="2">
    <source>
        <dbReference type="Proteomes" id="UP000584824"/>
    </source>
</evidence>
<proteinExistence type="predicted"/>
<comment type="caution">
    <text evidence="1">The sequence shown here is derived from an EMBL/GenBank/DDBJ whole genome shotgun (WGS) entry which is preliminary data.</text>
</comment>
<protein>
    <submittedName>
        <fullName evidence="1">Uncharacterized protein</fullName>
    </submittedName>
</protein>
<accession>A0A7W6P067</accession>
<sequence length="195" mass="22017">MFSEVIKANARGHVVHCAVLLEMQFLSGTMYVHNGGGVLYSRSAAGALEGIKWLGLQGMATVSGLGASRIGASRQVSCALVADDATIREYFFEEEQRQIKGRKFRFWGQFYEGLRPLDSRFHIYTGIGDRLRMVKEGATSRKITLLLEDRFSRRRRSANLMVTHSDQQTRDPGNTGFIYVQKMVDQTLNLYDARN</sequence>
<dbReference type="RefSeq" id="WP_183791139.1">
    <property type="nucleotide sequence ID" value="NZ_JACIDU010000005.1"/>
</dbReference>
<evidence type="ECO:0000313" key="1">
    <source>
        <dbReference type="EMBL" id="MBB4103009.1"/>
    </source>
</evidence>
<reference evidence="1 2" key="1">
    <citation type="submission" date="2020-08" db="EMBL/GenBank/DDBJ databases">
        <title>Genomic Encyclopedia of Type Strains, Phase IV (KMG-IV): sequencing the most valuable type-strain genomes for metagenomic binning, comparative biology and taxonomic classification.</title>
        <authorList>
            <person name="Goeker M."/>
        </authorList>
    </citation>
    <scope>NUCLEOTIDE SEQUENCE [LARGE SCALE GENOMIC DNA]</scope>
    <source>
        <strain evidence="1 2">DSM 26385</strain>
    </source>
</reference>
<dbReference type="Proteomes" id="UP000584824">
    <property type="component" value="Unassembled WGS sequence"/>
</dbReference>
<organism evidence="1 2">
    <name type="scientific">Allorhizobium borbori</name>
    <dbReference type="NCBI Taxonomy" id="485907"/>
    <lineage>
        <taxon>Bacteria</taxon>
        <taxon>Pseudomonadati</taxon>
        <taxon>Pseudomonadota</taxon>
        <taxon>Alphaproteobacteria</taxon>
        <taxon>Hyphomicrobiales</taxon>
        <taxon>Rhizobiaceae</taxon>
        <taxon>Rhizobium/Agrobacterium group</taxon>
        <taxon>Allorhizobium</taxon>
    </lineage>
</organism>